<accession>A0A6V7V8T7</accession>
<gene>
    <name evidence="2" type="ORF">MENT_LOCUS22159</name>
</gene>
<evidence type="ECO:0000313" key="2">
    <source>
        <dbReference type="EMBL" id="CAD2170734.1"/>
    </source>
</evidence>
<organism evidence="2 3">
    <name type="scientific">Meloidogyne enterolobii</name>
    <name type="common">Root-knot nematode worm</name>
    <name type="synonym">Meloidogyne mayaguensis</name>
    <dbReference type="NCBI Taxonomy" id="390850"/>
    <lineage>
        <taxon>Eukaryota</taxon>
        <taxon>Metazoa</taxon>
        <taxon>Ecdysozoa</taxon>
        <taxon>Nematoda</taxon>
        <taxon>Chromadorea</taxon>
        <taxon>Rhabditida</taxon>
        <taxon>Tylenchina</taxon>
        <taxon>Tylenchomorpha</taxon>
        <taxon>Tylenchoidea</taxon>
        <taxon>Meloidogynidae</taxon>
        <taxon>Meloidogyninae</taxon>
        <taxon>Meloidogyne</taxon>
    </lineage>
</organism>
<feature type="coiled-coil region" evidence="1">
    <location>
        <begin position="13"/>
        <end position="65"/>
    </location>
</feature>
<sequence length="101" mass="11839">MTDRGKSKACASCRLSQNIIKSLKQRLEKVEEIQKLLFEQQGNEIKNLKQNILQLKSEHNICLKQKDDKISSLENALKNVINFYFLFKIHEEAPNCRNETF</sequence>
<comment type="caution">
    <text evidence="2">The sequence shown here is derived from an EMBL/GenBank/DDBJ whole genome shotgun (WGS) entry which is preliminary data.</text>
</comment>
<dbReference type="AlphaFoldDB" id="A0A6V7V8T7"/>
<proteinExistence type="predicted"/>
<reference evidence="2 3" key="1">
    <citation type="submission" date="2020-08" db="EMBL/GenBank/DDBJ databases">
        <authorList>
            <person name="Koutsovoulos G."/>
            <person name="Danchin GJ E."/>
        </authorList>
    </citation>
    <scope>NUCLEOTIDE SEQUENCE [LARGE SCALE GENOMIC DNA]</scope>
</reference>
<dbReference type="Proteomes" id="UP000580250">
    <property type="component" value="Unassembled WGS sequence"/>
</dbReference>
<protein>
    <submittedName>
        <fullName evidence="2">Uncharacterized protein</fullName>
    </submittedName>
</protein>
<name>A0A6V7V8T7_MELEN</name>
<evidence type="ECO:0000256" key="1">
    <source>
        <dbReference type="SAM" id="Coils"/>
    </source>
</evidence>
<keyword evidence="1" id="KW-0175">Coiled coil</keyword>
<dbReference type="EMBL" id="CAJEWN010000173">
    <property type="protein sequence ID" value="CAD2170734.1"/>
    <property type="molecule type" value="Genomic_DNA"/>
</dbReference>
<evidence type="ECO:0000313" key="3">
    <source>
        <dbReference type="Proteomes" id="UP000580250"/>
    </source>
</evidence>